<dbReference type="Proteomes" id="UP000095192">
    <property type="component" value="Unassembled WGS sequence"/>
</dbReference>
<dbReference type="EMBL" id="JROU02000908">
    <property type="protein sequence ID" value="OEH77993.1"/>
    <property type="molecule type" value="Genomic_DNA"/>
</dbReference>
<dbReference type="InParanoid" id="A0A1D3D3G5"/>
<gene>
    <name evidence="1" type="ORF">cyc_01251</name>
</gene>
<sequence>MATAHTARGDGFLPAYFLPLRYLRVARGALKQPATALSRRLVCSPEGDVGKTTLQTHAPFRVHSKGTQQGGSFMLLVPEGTALAAAAAALCVMTECSVGWAAGGAQG</sequence>
<comment type="caution">
    <text evidence="1">The sequence shown here is derived from an EMBL/GenBank/DDBJ whole genome shotgun (WGS) entry which is preliminary data.</text>
</comment>
<dbReference type="AlphaFoldDB" id="A0A1D3D3G5"/>
<dbReference type="VEuPathDB" id="ToxoDB:cyc_01251"/>
<evidence type="ECO:0000313" key="1">
    <source>
        <dbReference type="EMBL" id="OEH77993.1"/>
    </source>
</evidence>
<organism evidence="1 2">
    <name type="scientific">Cyclospora cayetanensis</name>
    <dbReference type="NCBI Taxonomy" id="88456"/>
    <lineage>
        <taxon>Eukaryota</taxon>
        <taxon>Sar</taxon>
        <taxon>Alveolata</taxon>
        <taxon>Apicomplexa</taxon>
        <taxon>Conoidasida</taxon>
        <taxon>Coccidia</taxon>
        <taxon>Eucoccidiorida</taxon>
        <taxon>Eimeriorina</taxon>
        <taxon>Eimeriidae</taxon>
        <taxon>Cyclospora</taxon>
    </lineage>
</organism>
<protein>
    <submittedName>
        <fullName evidence="1">Uncharacterized protein</fullName>
    </submittedName>
</protein>
<name>A0A1D3D3G5_9EIME</name>
<reference evidence="1 2" key="1">
    <citation type="journal article" date="2016" name="BMC Genomics">
        <title>Comparative genomics reveals Cyclospora cayetanensis possesses coccidia-like metabolism and invasion components but unique surface antigens.</title>
        <authorList>
            <person name="Liu S."/>
            <person name="Wang L."/>
            <person name="Zheng H."/>
            <person name="Xu Z."/>
            <person name="Roellig D.M."/>
            <person name="Li N."/>
            <person name="Frace M.A."/>
            <person name="Tang K."/>
            <person name="Arrowood M.J."/>
            <person name="Moss D.M."/>
            <person name="Zhang L."/>
            <person name="Feng Y."/>
            <person name="Xiao L."/>
        </authorList>
    </citation>
    <scope>NUCLEOTIDE SEQUENCE [LARGE SCALE GENOMIC DNA]</scope>
    <source>
        <strain evidence="1 2">CHN_HEN01</strain>
    </source>
</reference>
<accession>A0A1D3D3G5</accession>
<keyword evidence="2" id="KW-1185">Reference proteome</keyword>
<proteinExistence type="predicted"/>
<evidence type="ECO:0000313" key="2">
    <source>
        <dbReference type="Proteomes" id="UP000095192"/>
    </source>
</evidence>